<dbReference type="KEGG" id="vg:7943952"/>
<dbReference type="EMBL" id="FJ937737">
    <property type="protein sequence ID" value="ACR15061.1"/>
    <property type="molecule type" value="Genomic_DNA"/>
</dbReference>
<evidence type="ECO:0000256" key="1">
    <source>
        <dbReference type="SAM" id="MobiDB-lite"/>
    </source>
</evidence>
<dbReference type="RefSeq" id="YP_002922740.1">
    <property type="nucleotide sequence ID" value="NC_012743.2"/>
</dbReference>
<evidence type="ECO:0000313" key="3">
    <source>
        <dbReference type="Proteomes" id="UP000001481"/>
    </source>
</evidence>
<evidence type="ECO:0000313" key="2">
    <source>
        <dbReference type="EMBL" id="ACR15061.1"/>
    </source>
</evidence>
<dbReference type="Proteomes" id="UP000001481">
    <property type="component" value="Segment"/>
</dbReference>
<sequence>MSDEDDGSGISSADIEASLERLRQQQLAQDEETARQREAIGKNSRPQSGGIGDFLNSVGKSMMNAQSFTPSSSGAVGGAGFAGASAPAIGAGTGEGATGLFGIGGMGEMAGGAGGSGLFTLGGASGGAGAGGAASSGIGGAVSAGGPYAAAAIAALAGRQYMINTDREKQSDILTGQGPVRHLGFLGEKIDKLPAGKPLGKQVAALGKMMSLRPSGFKDHIVASMPWNMIKDIF</sequence>
<protein>
    <submittedName>
        <fullName evidence="2">Virion-associated phage protein</fullName>
    </submittedName>
</protein>
<reference evidence="2 3" key="1">
    <citation type="journal article" date="2011" name="J. Bacteriol.">
        <title>Genomes and Characterization of Phages Bcep22 and BcepIL02, Founders of a Novel Phage Type in Burkholderia cenocepacia.</title>
        <authorList>
            <person name="Gill J.J."/>
            <person name="Summer E.J."/>
            <person name="Russell W.K."/>
            <person name="Cologna S.M."/>
            <person name="Carlile T.M."/>
            <person name="Fuller A.C."/>
            <person name="Kitsopoulos K."/>
            <person name="Mebane L.M."/>
            <person name="Parkinson B.N."/>
            <person name="Sullivan D."/>
            <person name="Carmody L.A."/>
            <person name="Gonzalez C.F."/>
            <person name="Lipuma J.J."/>
            <person name="Young R."/>
        </authorList>
    </citation>
    <scope>NUCLEOTIDE SEQUENCE [LARGE SCALE GENOMIC DNA]</scope>
</reference>
<name>C5IHR0_9CAUD</name>
<accession>C5IHR0</accession>
<keyword evidence="3" id="KW-1185">Reference proteome</keyword>
<dbReference type="GeneID" id="7943952"/>
<gene>
    <name evidence="2" type="ORF">BcepIL02_gp68</name>
</gene>
<feature type="region of interest" description="Disordered" evidence="1">
    <location>
        <begin position="1"/>
        <end position="56"/>
    </location>
</feature>
<organism evidence="2 3">
    <name type="scientific">Burkholderia phage BcepIL02</name>
    <dbReference type="NCBI Taxonomy" id="2886898"/>
    <lineage>
        <taxon>Viruses</taxon>
        <taxon>Duplodnaviria</taxon>
        <taxon>Heunggongvirae</taxon>
        <taxon>Uroviricota</taxon>
        <taxon>Caudoviricetes</taxon>
        <taxon>Lessievirus</taxon>
        <taxon>Lessievirus bcepil02</taxon>
    </lineage>
</organism>
<proteinExistence type="predicted"/>